<dbReference type="Proteomes" id="UP000256645">
    <property type="component" value="Unassembled WGS sequence"/>
</dbReference>
<evidence type="ECO:0000313" key="3">
    <source>
        <dbReference type="Proteomes" id="UP000256645"/>
    </source>
</evidence>
<gene>
    <name evidence="2" type="ORF">BP6252_13935</name>
</gene>
<feature type="region of interest" description="Disordered" evidence="1">
    <location>
        <begin position="1"/>
        <end position="28"/>
    </location>
</feature>
<dbReference type="AlphaFoldDB" id="A0A3D8Q5A0"/>
<accession>A0A3D8Q5A0</accession>
<reference evidence="2 3" key="1">
    <citation type="journal article" date="2018" name="IMA Fungus">
        <title>IMA Genome-F 9: Draft genome sequence of Annulohypoxylon stygium, Aspergillus mulundensis, Berkeleyomyces basicola (syn. Thielaviopsis basicola), Ceratocystis smalleyi, two Cercospora beticola strains, Coleophoma cylindrospora, Fusarium fracticaudum, Phialophora cf. hyalina, and Morchella septimelata.</title>
        <authorList>
            <person name="Wingfield B.D."/>
            <person name="Bills G.F."/>
            <person name="Dong Y."/>
            <person name="Huang W."/>
            <person name="Nel W.J."/>
            <person name="Swalarsk-Parry B.S."/>
            <person name="Vaghefi N."/>
            <person name="Wilken P.M."/>
            <person name="An Z."/>
            <person name="de Beer Z.W."/>
            <person name="De Vos L."/>
            <person name="Chen L."/>
            <person name="Duong T.A."/>
            <person name="Gao Y."/>
            <person name="Hammerbacher A."/>
            <person name="Kikkert J.R."/>
            <person name="Li Y."/>
            <person name="Li H."/>
            <person name="Li K."/>
            <person name="Li Q."/>
            <person name="Liu X."/>
            <person name="Ma X."/>
            <person name="Naidoo K."/>
            <person name="Pethybridge S.J."/>
            <person name="Sun J."/>
            <person name="Steenkamp E.T."/>
            <person name="van der Nest M.A."/>
            <person name="van Wyk S."/>
            <person name="Wingfield M.J."/>
            <person name="Xiong C."/>
            <person name="Yue Q."/>
            <person name="Zhang X."/>
        </authorList>
    </citation>
    <scope>NUCLEOTIDE SEQUENCE [LARGE SCALE GENOMIC DNA]</scope>
    <source>
        <strain evidence="2 3">BP6252</strain>
    </source>
</reference>
<sequence length="292" mass="33238">MSAFARFEFSDRPIHSRSPSRRQETHQDFKLSLHRAVQPPDLPHLFQQHEEVPHNHQRAGIVDRHQLHQSPRRRDGKTKDIGMVQPRVDGLELRHAARVRLQRVGVHLLEVQILQQEIKRIFAWTRAGRFDITLCQGALLQDHALDLLILDAIQPRSNNGVESLPRPEPVRERSRAGFAVIREKLLAAYRVTGNIRTSSEQYLYIMDGDAFFQLLRVLNNGLRHVPVGSSRDLFIRRVTDPQVEGGKAQNGIHEARRTKSEVNHPVRPDVLATKVVAVEEAVGNIKLGGAHL</sequence>
<name>A0A3D8Q5A0_9HELO</name>
<protein>
    <submittedName>
        <fullName evidence="2">Uncharacterized protein</fullName>
    </submittedName>
</protein>
<evidence type="ECO:0000256" key="1">
    <source>
        <dbReference type="SAM" id="MobiDB-lite"/>
    </source>
</evidence>
<evidence type="ECO:0000313" key="2">
    <source>
        <dbReference type="EMBL" id="RDW56982.1"/>
    </source>
</evidence>
<keyword evidence="3" id="KW-1185">Reference proteome</keyword>
<dbReference type="EMBL" id="PDLM01000027">
    <property type="protein sequence ID" value="RDW56982.1"/>
    <property type="molecule type" value="Genomic_DNA"/>
</dbReference>
<feature type="region of interest" description="Disordered" evidence="1">
    <location>
        <begin position="51"/>
        <end position="79"/>
    </location>
</feature>
<organism evidence="2 3">
    <name type="scientific">Coleophoma cylindrospora</name>
    <dbReference type="NCBI Taxonomy" id="1849047"/>
    <lineage>
        <taxon>Eukaryota</taxon>
        <taxon>Fungi</taxon>
        <taxon>Dikarya</taxon>
        <taxon>Ascomycota</taxon>
        <taxon>Pezizomycotina</taxon>
        <taxon>Leotiomycetes</taxon>
        <taxon>Helotiales</taxon>
        <taxon>Dermateaceae</taxon>
        <taxon>Coleophoma</taxon>
    </lineage>
</organism>
<proteinExistence type="predicted"/>
<comment type="caution">
    <text evidence="2">The sequence shown here is derived from an EMBL/GenBank/DDBJ whole genome shotgun (WGS) entry which is preliminary data.</text>
</comment>